<comment type="cofactor">
    <cofactor evidence="2">
        <name>Mg(2+)</name>
        <dbReference type="ChEBI" id="CHEBI:18420"/>
    </cofactor>
</comment>
<sequence>MAEPKKFVVQALKFVAPGTPLRESLEQIVKAKTGALIVIGESEKLKPIMNGGFPLDIEFTPNRLYELSKMDGAIILSKEAKKILYANVMLLPDPNIPSSETGARHATAERVARQIGCLVISVSQRKDTITLFQNDWKYVLRDVGEILTKASQALQTMERYRNIYDDLLNRLNSLELENQVNLYDVLIFLHRACMLFTIHKEVENYLIELGIEGRLIEIQLEALLAGVKEETILVIKDYKRKPTEADEILKELLDNFKGNFQEFAIVAGEILGYKKEEIEISILVTPRGYRILNRITSIPSAIIDNIVEYFGSLPKIIESSFEDLDNIEGVGEVRAKKIREALSRLQRISSVF</sequence>
<comment type="catalytic activity">
    <reaction evidence="1">
        <text>2 ATP = 3',3'-c-di-AMP + 2 diphosphate</text>
        <dbReference type="Rhea" id="RHEA:35655"/>
        <dbReference type="ChEBI" id="CHEBI:30616"/>
        <dbReference type="ChEBI" id="CHEBI:33019"/>
        <dbReference type="ChEBI" id="CHEBI:71500"/>
        <dbReference type="EC" id="2.7.7.85"/>
    </reaction>
</comment>
<dbReference type="PANTHER" id="PTHR34185">
    <property type="entry name" value="DIADENYLATE CYCLASE"/>
    <property type="match status" value="1"/>
</dbReference>
<name>A0A7C3MHU4_DICTH</name>
<keyword evidence="8" id="KW-0460">Magnesium</keyword>
<dbReference type="SUPFAM" id="SSF47781">
    <property type="entry name" value="RuvA domain 2-like"/>
    <property type="match status" value="1"/>
</dbReference>
<evidence type="ECO:0000256" key="2">
    <source>
        <dbReference type="ARBA" id="ARBA00001946"/>
    </source>
</evidence>
<dbReference type="InterPro" id="IPR023763">
    <property type="entry name" value="DNA_integrity_scanning_protein"/>
</dbReference>
<feature type="domain" description="DAC" evidence="13">
    <location>
        <begin position="5"/>
        <end position="143"/>
    </location>
</feature>
<evidence type="ECO:0000313" key="14">
    <source>
        <dbReference type="EMBL" id="HFX13468.1"/>
    </source>
</evidence>
<comment type="caution">
    <text evidence="14">The sequence shown here is derived from an EMBL/GenBank/DDBJ whole genome shotgun (WGS) entry which is preliminary data.</text>
</comment>
<feature type="coiled-coil region" evidence="12">
    <location>
        <begin position="150"/>
        <end position="177"/>
    </location>
</feature>
<evidence type="ECO:0000256" key="11">
    <source>
        <dbReference type="ARBA" id="ARBA00066492"/>
    </source>
</evidence>
<evidence type="ECO:0000256" key="10">
    <source>
        <dbReference type="ARBA" id="ARBA00023204"/>
    </source>
</evidence>
<dbReference type="Gene3D" id="3.40.1700.10">
    <property type="entry name" value="DNA integrity scanning protein, DisA, N-terminal domain"/>
    <property type="match status" value="1"/>
</dbReference>
<evidence type="ECO:0000256" key="6">
    <source>
        <dbReference type="ARBA" id="ARBA00022763"/>
    </source>
</evidence>
<keyword evidence="5" id="KW-0547">Nucleotide-binding</keyword>
<keyword evidence="6" id="KW-0227">DNA damage</keyword>
<dbReference type="SUPFAM" id="SSF143597">
    <property type="entry name" value="YojJ-like"/>
    <property type="match status" value="1"/>
</dbReference>
<evidence type="ECO:0000256" key="1">
    <source>
        <dbReference type="ARBA" id="ARBA00000877"/>
    </source>
</evidence>
<evidence type="ECO:0000256" key="12">
    <source>
        <dbReference type="SAM" id="Coils"/>
    </source>
</evidence>
<dbReference type="GO" id="GO:0006281">
    <property type="term" value="P:DNA repair"/>
    <property type="evidence" value="ECO:0007669"/>
    <property type="project" value="UniProtKB-KW"/>
</dbReference>
<keyword evidence="7" id="KW-0067">ATP-binding</keyword>
<dbReference type="InterPro" id="IPR038331">
    <property type="entry name" value="DisA_sf"/>
</dbReference>
<dbReference type="PROSITE" id="PS51794">
    <property type="entry name" value="DAC"/>
    <property type="match status" value="1"/>
</dbReference>
<evidence type="ECO:0000259" key="13">
    <source>
        <dbReference type="PROSITE" id="PS51794"/>
    </source>
</evidence>
<evidence type="ECO:0000256" key="7">
    <source>
        <dbReference type="ARBA" id="ARBA00022840"/>
    </source>
</evidence>
<reference evidence="14" key="1">
    <citation type="journal article" date="2020" name="mSystems">
        <title>Genome- and Community-Level Interaction Insights into Carbon Utilization and Element Cycling Functions of Hydrothermarchaeota in Hydrothermal Sediment.</title>
        <authorList>
            <person name="Zhou Z."/>
            <person name="Liu Y."/>
            <person name="Xu W."/>
            <person name="Pan J."/>
            <person name="Luo Z.H."/>
            <person name="Li M."/>
        </authorList>
    </citation>
    <scope>NUCLEOTIDE SEQUENCE [LARGE SCALE GENOMIC DNA]</scope>
    <source>
        <strain evidence="14">SpSt-81</strain>
    </source>
</reference>
<proteinExistence type="inferred from homology"/>
<dbReference type="GO" id="GO:0106408">
    <property type="term" value="F:diadenylate cyclase activity"/>
    <property type="evidence" value="ECO:0007669"/>
    <property type="project" value="UniProtKB-EC"/>
</dbReference>
<dbReference type="AlphaFoldDB" id="A0A7C3MHU4"/>
<gene>
    <name evidence="14" type="primary">disA</name>
    <name evidence="14" type="ORF">ENW00_04800</name>
</gene>
<organism evidence="14">
    <name type="scientific">Dictyoglomus thermophilum</name>
    <dbReference type="NCBI Taxonomy" id="14"/>
    <lineage>
        <taxon>Bacteria</taxon>
        <taxon>Pseudomonadati</taxon>
        <taxon>Dictyoglomota</taxon>
        <taxon>Dictyoglomia</taxon>
        <taxon>Dictyoglomales</taxon>
        <taxon>Dictyoglomaceae</taxon>
        <taxon>Dictyoglomus</taxon>
    </lineage>
</organism>
<evidence type="ECO:0000256" key="9">
    <source>
        <dbReference type="ARBA" id="ARBA00023125"/>
    </source>
</evidence>
<dbReference type="InterPro" id="IPR003390">
    <property type="entry name" value="DNA_integrity_scan_DisA_N"/>
</dbReference>
<keyword evidence="10" id="KW-0234">DNA repair</keyword>
<dbReference type="GO" id="GO:0004016">
    <property type="term" value="F:adenylate cyclase activity"/>
    <property type="evidence" value="ECO:0007669"/>
    <property type="project" value="TreeGrafter"/>
</dbReference>
<dbReference type="InterPro" id="IPR050338">
    <property type="entry name" value="DisA"/>
</dbReference>
<accession>A0A7C3MHU4</accession>
<dbReference type="HAMAP" id="MF_01438">
    <property type="entry name" value="DisA"/>
    <property type="match status" value="1"/>
</dbReference>
<dbReference type="NCBIfam" id="NF010009">
    <property type="entry name" value="PRK13482.1"/>
    <property type="match status" value="1"/>
</dbReference>
<protein>
    <recommendedName>
        <fullName evidence="11">diadenylate cyclase</fullName>
        <ecNumber evidence="11">2.7.7.85</ecNumber>
    </recommendedName>
</protein>
<evidence type="ECO:0000256" key="8">
    <source>
        <dbReference type="ARBA" id="ARBA00022842"/>
    </source>
</evidence>
<dbReference type="GO" id="GO:0003677">
    <property type="term" value="F:DNA binding"/>
    <property type="evidence" value="ECO:0007669"/>
    <property type="project" value="UniProtKB-KW"/>
</dbReference>
<keyword evidence="3" id="KW-0808">Transferase</keyword>
<dbReference type="FunFam" id="3.40.1700.10:FF:000001">
    <property type="entry name" value="DNA integrity scanning protein DisA"/>
    <property type="match status" value="1"/>
</dbReference>
<dbReference type="InterPro" id="IPR036888">
    <property type="entry name" value="DNA_integrity_DisA_N_sf"/>
</dbReference>
<keyword evidence="4" id="KW-0548">Nucleotidyltransferase</keyword>
<dbReference type="EC" id="2.7.7.85" evidence="11"/>
<dbReference type="EMBL" id="DTIN01000014">
    <property type="protein sequence ID" value="HFX13468.1"/>
    <property type="molecule type" value="Genomic_DNA"/>
</dbReference>
<dbReference type="GO" id="GO:0005524">
    <property type="term" value="F:ATP binding"/>
    <property type="evidence" value="ECO:0007669"/>
    <property type="project" value="UniProtKB-KW"/>
</dbReference>
<dbReference type="Pfam" id="PF10635">
    <property type="entry name" value="DisA-linker"/>
    <property type="match status" value="1"/>
</dbReference>
<dbReference type="InterPro" id="IPR018906">
    <property type="entry name" value="DNA_integrity_scan_DisA_link"/>
</dbReference>
<dbReference type="Gene3D" id="1.20.1260.110">
    <property type="entry name" value="DNA integrity scanning linker region"/>
    <property type="match status" value="1"/>
</dbReference>
<dbReference type="InterPro" id="IPR010994">
    <property type="entry name" value="RuvA_2-like"/>
</dbReference>
<dbReference type="Gene3D" id="1.10.150.20">
    <property type="entry name" value="5' to 3' exonuclease, C-terminal subdomain"/>
    <property type="match status" value="1"/>
</dbReference>
<evidence type="ECO:0000256" key="3">
    <source>
        <dbReference type="ARBA" id="ARBA00022679"/>
    </source>
</evidence>
<evidence type="ECO:0000256" key="4">
    <source>
        <dbReference type="ARBA" id="ARBA00022695"/>
    </source>
</evidence>
<keyword evidence="9" id="KW-0238">DNA-binding</keyword>
<evidence type="ECO:0000256" key="5">
    <source>
        <dbReference type="ARBA" id="ARBA00022741"/>
    </source>
</evidence>
<dbReference type="PANTHER" id="PTHR34185:SF3">
    <property type="entry name" value="DNA INTEGRITY SCANNING PROTEIN DISA"/>
    <property type="match status" value="1"/>
</dbReference>
<keyword evidence="12" id="KW-0175">Coiled coil</keyword>
<dbReference type="Pfam" id="PF02457">
    <property type="entry name" value="DAC"/>
    <property type="match status" value="1"/>
</dbReference>